<dbReference type="Gene3D" id="3.30.300.20">
    <property type="match status" value="1"/>
</dbReference>
<dbReference type="InterPro" id="IPR015946">
    <property type="entry name" value="KH_dom-like_a/b"/>
</dbReference>
<dbReference type="Proteomes" id="UP000215144">
    <property type="component" value="Chromosome 1"/>
</dbReference>
<organism evidence="2 3">
    <name type="scientific">Streptococcus acidominimus</name>
    <dbReference type="NCBI Taxonomy" id="1326"/>
    <lineage>
        <taxon>Bacteria</taxon>
        <taxon>Bacillati</taxon>
        <taxon>Bacillota</taxon>
        <taxon>Bacilli</taxon>
        <taxon>Lactobacillales</taxon>
        <taxon>Streptococcaceae</taxon>
        <taxon>Streptococcus</taxon>
    </lineage>
</organism>
<dbReference type="EMBL" id="LT906454">
    <property type="protein sequence ID" value="SNV47506.1"/>
    <property type="molecule type" value="Genomic_DNA"/>
</dbReference>
<gene>
    <name evidence="2" type="ORF">SAMEA4504048_02366</name>
</gene>
<dbReference type="SUPFAM" id="SSF82784">
    <property type="entry name" value="OsmC-like"/>
    <property type="match status" value="1"/>
</dbReference>
<dbReference type="NCBIfam" id="TIGR03561">
    <property type="entry name" value="organ_hyd_perox"/>
    <property type="match status" value="1"/>
</dbReference>
<sequence length="148" mass="15878">MSHYQKIYETSAVNTGGRSGISYVENSSFQVTISSPKEMGGDGNGTNPEQLFALGYSACFNSALEVVLGLEGIKAKSMITQRTQLFKADGPDFKLGVEIEVSVDGKSADEAKELGEKAHEVCPYSKVTRGNIDVTIIGVDYDASKEAR</sequence>
<evidence type="ECO:0000313" key="3">
    <source>
        <dbReference type="Proteomes" id="UP000215144"/>
    </source>
</evidence>
<accession>A0A239XMS6</accession>
<reference evidence="2 3" key="1">
    <citation type="submission" date="2017-06" db="EMBL/GenBank/DDBJ databases">
        <authorList>
            <consortium name="Pathogen Informatics"/>
        </authorList>
    </citation>
    <scope>NUCLEOTIDE SEQUENCE [LARGE SCALE GENOMIC DNA]</scope>
    <source>
        <strain evidence="2 3">NCTC11291</strain>
    </source>
</reference>
<evidence type="ECO:0000313" key="2">
    <source>
        <dbReference type="EMBL" id="SNV47506.1"/>
    </source>
</evidence>
<dbReference type="AlphaFoldDB" id="A0A239XMS6"/>
<protein>
    <submittedName>
        <fullName evidence="2">OsmC/Ohr family protein</fullName>
    </submittedName>
</protein>
<comment type="similarity">
    <text evidence="1">Belongs to the OsmC/Ohr family.</text>
</comment>
<evidence type="ECO:0000256" key="1">
    <source>
        <dbReference type="ARBA" id="ARBA00007378"/>
    </source>
</evidence>
<dbReference type="Pfam" id="PF02566">
    <property type="entry name" value="OsmC"/>
    <property type="match status" value="1"/>
</dbReference>
<dbReference type="InterPro" id="IPR036102">
    <property type="entry name" value="OsmC/Ohrsf"/>
</dbReference>
<dbReference type="PANTHER" id="PTHR33797:SF2">
    <property type="entry name" value="ORGANIC HYDROPEROXIDE RESISTANCE PROTEIN-LIKE"/>
    <property type="match status" value="1"/>
</dbReference>
<dbReference type="PANTHER" id="PTHR33797">
    <property type="entry name" value="ORGANIC HYDROPEROXIDE RESISTANCE PROTEIN-LIKE"/>
    <property type="match status" value="1"/>
</dbReference>
<proteinExistence type="inferred from homology"/>
<dbReference type="RefSeq" id="WP_095123624.1">
    <property type="nucleotide sequence ID" value="NZ_LT906454.1"/>
</dbReference>
<dbReference type="InterPro" id="IPR003718">
    <property type="entry name" value="OsmC/Ohr_fam"/>
</dbReference>
<dbReference type="OrthoDB" id="9797508at2"/>
<dbReference type="GO" id="GO:0006979">
    <property type="term" value="P:response to oxidative stress"/>
    <property type="evidence" value="ECO:0007669"/>
    <property type="project" value="InterPro"/>
</dbReference>
<name>A0A239XMS6_STRAI</name>
<dbReference type="InterPro" id="IPR019953">
    <property type="entry name" value="OHR"/>
</dbReference>
<dbReference type="KEGG" id="saco:SAME_02366"/>